<dbReference type="HAMAP" id="MF_03152">
    <property type="entry name" value="TRM5"/>
    <property type="match status" value="1"/>
</dbReference>
<evidence type="ECO:0000313" key="12">
    <source>
        <dbReference type="EMBL" id="KIO18877.1"/>
    </source>
</evidence>
<dbReference type="STRING" id="1051891.A0A0C3LBL4"/>
<keyword evidence="5" id="KW-0949">S-adenosyl-L-methionine</keyword>
<proteinExistence type="inferred from homology"/>
<evidence type="ECO:0000256" key="4">
    <source>
        <dbReference type="ARBA" id="ARBA00022679"/>
    </source>
</evidence>
<dbReference type="InterPro" id="IPR029063">
    <property type="entry name" value="SAM-dependent_MTases_sf"/>
</dbReference>
<evidence type="ECO:0000256" key="7">
    <source>
        <dbReference type="ARBA" id="ARBA00023128"/>
    </source>
</evidence>
<dbReference type="InterPro" id="IPR056744">
    <property type="entry name" value="TRM5/TYW2-like_N"/>
</dbReference>
<protein>
    <recommendedName>
        <fullName evidence="11">SAM-dependent methyltransferase TRM5/TYW2-type domain-containing protein</fullName>
    </recommendedName>
</protein>
<dbReference type="HOGENOM" id="CLU_022610_2_2_1"/>
<dbReference type="Gene3D" id="3.40.50.150">
    <property type="entry name" value="Vaccinia Virus protein VP39"/>
    <property type="match status" value="1"/>
</dbReference>
<accession>A0A0C3LBL4</accession>
<evidence type="ECO:0000256" key="8">
    <source>
        <dbReference type="ARBA" id="ARBA00023242"/>
    </source>
</evidence>
<dbReference type="Gene3D" id="3.30.300.110">
    <property type="entry name" value="Met-10+ protein-like domains"/>
    <property type="match status" value="1"/>
</dbReference>
<dbReference type="SUPFAM" id="SSF53335">
    <property type="entry name" value="S-adenosyl-L-methionine-dependent methyltransferases"/>
    <property type="match status" value="1"/>
</dbReference>
<keyword evidence="13" id="KW-1185">Reference proteome</keyword>
<keyword evidence="2" id="KW-0963">Cytoplasm</keyword>
<feature type="domain" description="SAM-dependent methyltransferase TRM5/TYW2-type" evidence="11">
    <location>
        <begin position="86"/>
        <end position="410"/>
    </location>
</feature>
<gene>
    <name evidence="12" type="ORF">M407DRAFT_224534</name>
</gene>
<dbReference type="GO" id="GO:0052906">
    <property type="term" value="F:tRNA (guanine(37)-N1)-methyltransferase activity"/>
    <property type="evidence" value="ECO:0007669"/>
    <property type="project" value="UniProtKB-EC"/>
</dbReference>
<evidence type="ECO:0000256" key="10">
    <source>
        <dbReference type="SAM" id="MobiDB-lite"/>
    </source>
</evidence>
<evidence type="ECO:0000256" key="9">
    <source>
        <dbReference type="ARBA" id="ARBA00047783"/>
    </source>
</evidence>
<dbReference type="PANTHER" id="PTHR23245:SF36">
    <property type="entry name" value="TRNA (GUANINE(37)-N1)-METHYLTRANSFERASE"/>
    <property type="match status" value="1"/>
</dbReference>
<dbReference type="GO" id="GO:0002939">
    <property type="term" value="P:tRNA N1-guanine methylation"/>
    <property type="evidence" value="ECO:0007669"/>
    <property type="project" value="TreeGrafter"/>
</dbReference>
<evidence type="ECO:0000256" key="3">
    <source>
        <dbReference type="ARBA" id="ARBA00022603"/>
    </source>
</evidence>
<dbReference type="OrthoDB" id="408788at2759"/>
<feature type="non-terminal residue" evidence="12">
    <location>
        <position position="1"/>
    </location>
</feature>
<comment type="catalytic activity">
    <reaction evidence="9">
        <text>guanosine(37) in tRNA + S-adenosyl-L-methionine = N(1)-methylguanosine(37) in tRNA + S-adenosyl-L-homocysteine + H(+)</text>
        <dbReference type="Rhea" id="RHEA:36899"/>
        <dbReference type="Rhea" id="RHEA-COMP:10145"/>
        <dbReference type="Rhea" id="RHEA-COMP:10147"/>
        <dbReference type="ChEBI" id="CHEBI:15378"/>
        <dbReference type="ChEBI" id="CHEBI:57856"/>
        <dbReference type="ChEBI" id="CHEBI:59789"/>
        <dbReference type="ChEBI" id="CHEBI:73542"/>
        <dbReference type="ChEBI" id="CHEBI:74269"/>
        <dbReference type="EC" id="2.1.1.228"/>
    </reaction>
</comment>
<evidence type="ECO:0000256" key="1">
    <source>
        <dbReference type="ARBA" id="ARBA00009775"/>
    </source>
</evidence>
<dbReference type="InterPro" id="IPR025792">
    <property type="entry name" value="tRNA_Gua_MeTrfase_euk"/>
</dbReference>
<evidence type="ECO:0000256" key="6">
    <source>
        <dbReference type="ARBA" id="ARBA00022694"/>
    </source>
</evidence>
<reference evidence="13" key="2">
    <citation type="submission" date="2015-01" db="EMBL/GenBank/DDBJ databases">
        <title>Evolutionary Origins and Diversification of the Mycorrhizal Mutualists.</title>
        <authorList>
            <consortium name="DOE Joint Genome Institute"/>
            <consortium name="Mycorrhizal Genomics Consortium"/>
            <person name="Kohler A."/>
            <person name="Kuo A."/>
            <person name="Nagy L.G."/>
            <person name="Floudas D."/>
            <person name="Copeland A."/>
            <person name="Barry K.W."/>
            <person name="Cichocki N."/>
            <person name="Veneault-Fourrey C."/>
            <person name="LaButti K."/>
            <person name="Lindquist E.A."/>
            <person name="Lipzen A."/>
            <person name="Lundell T."/>
            <person name="Morin E."/>
            <person name="Murat C."/>
            <person name="Riley R."/>
            <person name="Ohm R."/>
            <person name="Sun H."/>
            <person name="Tunlid A."/>
            <person name="Henrissat B."/>
            <person name="Grigoriev I.V."/>
            <person name="Hibbett D.S."/>
            <person name="Martin F."/>
        </authorList>
    </citation>
    <scope>NUCLEOTIDE SEQUENCE [LARGE SCALE GENOMIC DNA]</scope>
    <source>
        <strain evidence="13">MUT 4182</strain>
    </source>
</reference>
<reference evidence="12 13" key="1">
    <citation type="submission" date="2014-04" db="EMBL/GenBank/DDBJ databases">
        <authorList>
            <consortium name="DOE Joint Genome Institute"/>
            <person name="Kuo A."/>
            <person name="Girlanda M."/>
            <person name="Perotto S."/>
            <person name="Kohler A."/>
            <person name="Nagy L.G."/>
            <person name="Floudas D."/>
            <person name="Copeland A."/>
            <person name="Barry K.W."/>
            <person name="Cichocki N."/>
            <person name="Veneault-Fourrey C."/>
            <person name="LaButti K."/>
            <person name="Lindquist E.A."/>
            <person name="Lipzen A."/>
            <person name="Lundell T."/>
            <person name="Morin E."/>
            <person name="Murat C."/>
            <person name="Sun H."/>
            <person name="Tunlid A."/>
            <person name="Henrissat B."/>
            <person name="Grigoriev I.V."/>
            <person name="Hibbett D.S."/>
            <person name="Martin F."/>
            <person name="Nordberg H.P."/>
            <person name="Cantor M.N."/>
            <person name="Hua S.X."/>
        </authorList>
    </citation>
    <scope>NUCLEOTIDE SEQUENCE [LARGE SCALE GENOMIC DNA]</scope>
    <source>
        <strain evidence="12 13">MUT 4182</strain>
    </source>
</reference>
<dbReference type="GO" id="GO:0005759">
    <property type="term" value="C:mitochondrial matrix"/>
    <property type="evidence" value="ECO:0007669"/>
    <property type="project" value="TreeGrafter"/>
</dbReference>
<dbReference type="PROSITE" id="PS51684">
    <property type="entry name" value="SAM_MT_TRM5_TYW2"/>
    <property type="match status" value="1"/>
</dbReference>
<keyword evidence="4" id="KW-0808">Transferase</keyword>
<evidence type="ECO:0000313" key="13">
    <source>
        <dbReference type="Proteomes" id="UP000054248"/>
    </source>
</evidence>
<evidence type="ECO:0000259" key="11">
    <source>
        <dbReference type="PROSITE" id="PS51684"/>
    </source>
</evidence>
<dbReference type="Pfam" id="PF25133">
    <property type="entry name" value="TYW2_N_2"/>
    <property type="match status" value="1"/>
</dbReference>
<evidence type="ECO:0000256" key="2">
    <source>
        <dbReference type="ARBA" id="ARBA00022490"/>
    </source>
</evidence>
<dbReference type="AlphaFoldDB" id="A0A0C3LBL4"/>
<keyword evidence="7" id="KW-0496">Mitochondrion</keyword>
<dbReference type="PANTHER" id="PTHR23245">
    <property type="entry name" value="TRNA METHYLTRANSFERASE"/>
    <property type="match status" value="1"/>
</dbReference>
<comment type="similarity">
    <text evidence="1">Belongs to the class I-like SAM-binding methyltransferase superfamily. TRM5/TYW2 family.</text>
</comment>
<dbReference type="FunFam" id="3.30.300.110:FF:000001">
    <property type="entry name" value="tRNA (guanine(37)-N1)-methyltransferase"/>
    <property type="match status" value="1"/>
</dbReference>
<feature type="region of interest" description="Disordered" evidence="10">
    <location>
        <begin position="270"/>
        <end position="299"/>
    </location>
</feature>
<dbReference type="InterPro" id="IPR030382">
    <property type="entry name" value="MeTrfase_TRM5/TYW2"/>
</dbReference>
<sequence length="418" mass="46942">FVQRYLVDLPNIRNVEPDPDNPGNRLVLLNKTEDALPSETRQYISANGLGFTNFDIKLNYDYWSTSDILQSVLPSELVATGAPASFATTGHIAHLNLRDEYLPYKHLIGKIVLDKNKNLRTVVNKVNTIDDHDSEFRVFKMEVIAGEPDFNVVLNESDCSFVFDFSKVYWNSRLQAEHKRLIDMFQPGEVVVDGFAGVGPFAVPSAKKGCFVMGSDLNPESAAALQGNAERNKVTNRLRVACKDGRVFIREAVQEIWDNPIPFSEPSNLAKRRAKEERRARESGNAGTRGIGREVEAPLPPPRRRVDHFVMNLPATAIEFLDAYRGVLAPLKEKDPGAFEQVYEDRMPMVHCYAFTRELDVSSAGADLRKRAEEYLGGALGKDGEDVHYHLVRDVAPHKHMYCISFRLPRDIGLGRVG</sequence>
<dbReference type="Pfam" id="PF02475">
    <property type="entry name" value="TRM5-TYW2_MTfase"/>
    <property type="match status" value="1"/>
</dbReference>
<keyword evidence="3" id="KW-0489">Methyltransferase</keyword>
<dbReference type="GO" id="GO:0070901">
    <property type="term" value="P:mitochondrial tRNA methylation"/>
    <property type="evidence" value="ECO:0007669"/>
    <property type="project" value="TreeGrafter"/>
</dbReference>
<name>A0A0C3LBL4_9AGAM</name>
<dbReference type="Proteomes" id="UP000054248">
    <property type="component" value="Unassembled WGS sequence"/>
</dbReference>
<keyword evidence="8" id="KW-0539">Nucleus</keyword>
<evidence type="ECO:0000256" key="5">
    <source>
        <dbReference type="ARBA" id="ARBA00022691"/>
    </source>
</evidence>
<organism evidence="12 13">
    <name type="scientific">Tulasnella calospora MUT 4182</name>
    <dbReference type="NCBI Taxonomy" id="1051891"/>
    <lineage>
        <taxon>Eukaryota</taxon>
        <taxon>Fungi</taxon>
        <taxon>Dikarya</taxon>
        <taxon>Basidiomycota</taxon>
        <taxon>Agaricomycotina</taxon>
        <taxon>Agaricomycetes</taxon>
        <taxon>Cantharellales</taxon>
        <taxon>Tulasnellaceae</taxon>
        <taxon>Tulasnella</taxon>
    </lineage>
</organism>
<dbReference type="EMBL" id="KN823254">
    <property type="protein sequence ID" value="KIO18877.1"/>
    <property type="molecule type" value="Genomic_DNA"/>
</dbReference>
<dbReference type="InterPro" id="IPR056743">
    <property type="entry name" value="TRM5-TYW2-like_MTfase"/>
</dbReference>
<keyword evidence="6" id="KW-0819">tRNA processing</keyword>